<dbReference type="InterPro" id="IPR017896">
    <property type="entry name" value="4Fe4S_Fe-S-bd"/>
</dbReference>
<dbReference type="STRING" id="2162.BRM9_1481"/>
<dbReference type="PANTHER" id="PTHR24960:SF79">
    <property type="entry name" value="PHOTOSYSTEM I IRON-SULFUR CENTER"/>
    <property type="match status" value="1"/>
</dbReference>
<evidence type="ECO:0000256" key="4">
    <source>
        <dbReference type="ARBA" id="ARBA00023014"/>
    </source>
</evidence>
<dbReference type="RefSeq" id="WP_048085305.1">
    <property type="nucleotide sequence ID" value="NZ_CALCVY010000013.1"/>
</dbReference>
<gene>
    <name evidence="6" type="ORF">BRM9_1481</name>
    <name evidence="7" type="ORF">ISP06_04350</name>
</gene>
<dbReference type="Gene3D" id="3.40.50.360">
    <property type="match status" value="1"/>
</dbReference>
<reference evidence="6 8" key="1">
    <citation type="submission" date="2013-12" db="EMBL/GenBank/DDBJ databases">
        <title>The complete genome sequence of Methanobacterium sp. BRM9.</title>
        <authorList>
            <consortium name="Pastoral Greenhouse Gas Research Consortium"/>
            <person name="Kelly W.J."/>
            <person name="Leahy S.C."/>
            <person name="Perry R."/>
            <person name="Li D."/>
            <person name="Altermann E."/>
            <person name="Lambie S.C."/>
            <person name="Attwood G.T."/>
        </authorList>
    </citation>
    <scope>NUCLEOTIDE SEQUENCE [LARGE SCALE GENOMIC DNA]</scope>
    <source>
        <strain evidence="6 8">BRM9</strain>
    </source>
</reference>
<feature type="domain" description="4Fe-4S ferredoxin-type" evidence="5">
    <location>
        <begin position="219"/>
        <end position="247"/>
    </location>
</feature>
<dbReference type="Gene3D" id="3.30.70.20">
    <property type="match status" value="1"/>
</dbReference>
<proteinExistence type="predicted"/>
<dbReference type="NCBIfam" id="NF038196">
    <property type="entry name" value="ferrodoxin_EFR1"/>
    <property type="match status" value="1"/>
</dbReference>
<dbReference type="GeneID" id="24792645"/>
<dbReference type="EMBL" id="JADIIL010000016">
    <property type="protein sequence ID" value="MBF4474691.1"/>
    <property type="molecule type" value="Genomic_DNA"/>
</dbReference>
<dbReference type="PANTHER" id="PTHR24960">
    <property type="entry name" value="PHOTOSYSTEM I IRON-SULFUR CENTER-RELATED"/>
    <property type="match status" value="1"/>
</dbReference>
<keyword evidence="4" id="KW-0411">Iron-sulfur</keyword>
<feature type="domain" description="4Fe-4S ferredoxin-type" evidence="5">
    <location>
        <begin position="189"/>
        <end position="218"/>
    </location>
</feature>
<dbReference type="GO" id="GO:0051539">
    <property type="term" value="F:4 iron, 4 sulfur cluster binding"/>
    <property type="evidence" value="ECO:0007669"/>
    <property type="project" value="UniProtKB-KW"/>
</dbReference>
<dbReference type="InterPro" id="IPR050157">
    <property type="entry name" value="PSI_iron-sulfur_center"/>
</dbReference>
<dbReference type="KEGG" id="mfc:BRM9_1481"/>
<name>A0A089ZGN0_METFO</name>
<protein>
    <submittedName>
        <fullName evidence="6">4Fe-4S ferredoxin iron-sulfur binding domain-containing protein</fullName>
    </submittedName>
    <submittedName>
        <fullName evidence="7">EFR1 family ferrodoxin</fullName>
    </submittedName>
</protein>
<dbReference type="OrthoDB" id="2837at2157"/>
<dbReference type="InterPro" id="IPR029039">
    <property type="entry name" value="Flavoprotein-like_sf"/>
</dbReference>
<dbReference type="Proteomes" id="UP000029661">
    <property type="component" value="Chromosome"/>
</dbReference>
<dbReference type="GO" id="GO:0016491">
    <property type="term" value="F:oxidoreductase activity"/>
    <property type="evidence" value="ECO:0007669"/>
    <property type="project" value="UniProtKB-ARBA"/>
</dbReference>
<accession>A0A089ZGN0</accession>
<dbReference type="PROSITE" id="PS00198">
    <property type="entry name" value="4FE4S_FER_1"/>
    <property type="match status" value="2"/>
</dbReference>
<evidence type="ECO:0000256" key="2">
    <source>
        <dbReference type="ARBA" id="ARBA00022723"/>
    </source>
</evidence>
<keyword evidence="2" id="KW-0479">Metal-binding</keyword>
<reference evidence="7" key="2">
    <citation type="submission" date="2020-10" db="EMBL/GenBank/DDBJ databases">
        <title>Dehalococcoides mccartyi of a TCE/Cr reducing biochatode.</title>
        <authorList>
            <person name="Matturro B."/>
        </authorList>
    </citation>
    <scope>NUCLEOTIDE SEQUENCE</scope>
    <source>
        <strain evidence="7">Bin2</strain>
    </source>
</reference>
<dbReference type="SUPFAM" id="SSF52218">
    <property type="entry name" value="Flavoproteins"/>
    <property type="match status" value="1"/>
</dbReference>
<evidence type="ECO:0000256" key="3">
    <source>
        <dbReference type="ARBA" id="ARBA00023004"/>
    </source>
</evidence>
<dbReference type="InterPro" id="IPR017900">
    <property type="entry name" value="4Fe4S_Fe_S_CS"/>
</dbReference>
<evidence type="ECO:0000313" key="7">
    <source>
        <dbReference type="EMBL" id="MBF4474691.1"/>
    </source>
</evidence>
<evidence type="ECO:0000256" key="1">
    <source>
        <dbReference type="ARBA" id="ARBA00022485"/>
    </source>
</evidence>
<dbReference type="EMBL" id="CP006933">
    <property type="protein sequence ID" value="AIS32295.1"/>
    <property type="molecule type" value="Genomic_DNA"/>
</dbReference>
<dbReference type="Pfam" id="PF12838">
    <property type="entry name" value="Fer4_7"/>
    <property type="match status" value="1"/>
</dbReference>
<dbReference type="InterPro" id="IPR047964">
    <property type="entry name" value="EFR1-like"/>
</dbReference>
<sequence length="263" mass="29559">MVKDVIDFYYFSGTGNTLLVVQKMRDVFTEKGIPVNLHPMERSKPDNINLNHTIGLGFPIAELSTYNFVWNFIRGLPETDQNTEIFMVDTLAGISGGIVGPVHEIVKKKGYHPIGAREIVMPPNIFYIEDEETSKEKVQRGLIRAEQYAGELCTGNSQWDKSSIFSRTVYYTSLAGLKITESSVNQKLLHLKTDEAECKSCGICVKLCPVHNITMDEGKTPEHGFNCEYCLRCTSLCPRGAISCPFNYQGKTYHAVKAKEFLK</sequence>
<evidence type="ECO:0000259" key="5">
    <source>
        <dbReference type="PROSITE" id="PS51379"/>
    </source>
</evidence>
<dbReference type="GO" id="GO:0046872">
    <property type="term" value="F:metal ion binding"/>
    <property type="evidence" value="ECO:0007669"/>
    <property type="project" value="UniProtKB-KW"/>
</dbReference>
<dbReference type="Proteomes" id="UP000606900">
    <property type="component" value="Unassembled WGS sequence"/>
</dbReference>
<dbReference type="SUPFAM" id="SSF54862">
    <property type="entry name" value="4Fe-4S ferredoxins"/>
    <property type="match status" value="1"/>
</dbReference>
<keyword evidence="1" id="KW-0004">4Fe-4S</keyword>
<keyword evidence="3" id="KW-0408">Iron</keyword>
<organism evidence="6 8">
    <name type="scientific">Methanobacterium formicicum</name>
    <dbReference type="NCBI Taxonomy" id="2162"/>
    <lineage>
        <taxon>Archaea</taxon>
        <taxon>Methanobacteriati</taxon>
        <taxon>Methanobacteriota</taxon>
        <taxon>Methanomada group</taxon>
        <taxon>Methanobacteria</taxon>
        <taxon>Methanobacteriales</taxon>
        <taxon>Methanobacteriaceae</taxon>
        <taxon>Methanobacterium</taxon>
    </lineage>
</organism>
<evidence type="ECO:0000313" key="8">
    <source>
        <dbReference type="Proteomes" id="UP000029661"/>
    </source>
</evidence>
<evidence type="ECO:0000313" key="6">
    <source>
        <dbReference type="EMBL" id="AIS32295.1"/>
    </source>
</evidence>
<dbReference type="PROSITE" id="PS51379">
    <property type="entry name" value="4FE4S_FER_2"/>
    <property type="match status" value="2"/>
</dbReference>
<dbReference type="AlphaFoldDB" id="A0A089ZGN0"/>